<name>A0A4Y2DBE5_ARAVE</name>
<evidence type="ECO:0000313" key="2">
    <source>
        <dbReference type="Proteomes" id="UP000499080"/>
    </source>
</evidence>
<protein>
    <submittedName>
        <fullName evidence="1">Uncharacterized protein</fullName>
    </submittedName>
</protein>
<dbReference type="EMBL" id="BGPR01000337">
    <property type="protein sequence ID" value="GBM14001.1"/>
    <property type="molecule type" value="Genomic_DNA"/>
</dbReference>
<dbReference type="AlphaFoldDB" id="A0A4Y2DBE5"/>
<gene>
    <name evidence="1" type="ORF">AVEN_166189_1</name>
</gene>
<comment type="caution">
    <text evidence="1">The sequence shown here is derived from an EMBL/GenBank/DDBJ whole genome shotgun (WGS) entry which is preliminary data.</text>
</comment>
<dbReference type="Proteomes" id="UP000499080">
    <property type="component" value="Unassembled WGS sequence"/>
</dbReference>
<evidence type="ECO:0000313" key="1">
    <source>
        <dbReference type="EMBL" id="GBM14001.1"/>
    </source>
</evidence>
<organism evidence="1 2">
    <name type="scientific">Araneus ventricosus</name>
    <name type="common">Orbweaver spider</name>
    <name type="synonym">Epeira ventricosa</name>
    <dbReference type="NCBI Taxonomy" id="182803"/>
    <lineage>
        <taxon>Eukaryota</taxon>
        <taxon>Metazoa</taxon>
        <taxon>Ecdysozoa</taxon>
        <taxon>Arthropoda</taxon>
        <taxon>Chelicerata</taxon>
        <taxon>Arachnida</taxon>
        <taxon>Araneae</taxon>
        <taxon>Araneomorphae</taxon>
        <taxon>Entelegynae</taxon>
        <taxon>Araneoidea</taxon>
        <taxon>Araneidae</taxon>
        <taxon>Araneus</taxon>
    </lineage>
</organism>
<accession>A0A4Y2DBE5</accession>
<proteinExistence type="predicted"/>
<keyword evidence="2" id="KW-1185">Reference proteome</keyword>
<reference evidence="1 2" key="1">
    <citation type="journal article" date="2019" name="Sci. Rep.">
        <title>Orb-weaving spider Araneus ventricosus genome elucidates the spidroin gene catalogue.</title>
        <authorList>
            <person name="Kono N."/>
            <person name="Nakamura H."/>
            <person name="Ohtoshi R."/>
            <person name="Moran D.A.P."/>
            <person name="Shinohara A."/>
            <person name="Yoshida Y."/>
            <person name="Fujiwara M."/>
            <person name="Mori M."/>
            <person name="Tomita M."/>
            <person name="Arakawa K."/>
        </authorList>
    </citation>
    <scope>NUCLEOTIDE SEQUENCE [LARGE SCALE GENOMIC DNA]</scope>
</reference>
<sequence length="109" mass="12398">MHGRRASCEPLDGAVMESIKREFSDTSPFLPWISEGMAAYSNQEKADMHFMYDLANAKDLEAKRPYMQRSPRRHVTDQSDCIDDCVKRDPLSPACMIQSVAGVFGRRKL</sequence>